<keyword evidence="2" id="KW-1185">Reference proteome</keyword>
<organism evidence="1 2">
    <name type="scientific">Alkalihalophilus marmarensis DSM 21297</name>
    <dbReference type="NCBI Taxonomy" id="1188261"/>
    <lineage>
        <taxon>Bacteria</taxon>
        <taxon>Bacillati</taxon>
        <taxon>Bacillota</taxon>
        <taxon>Bacilli</taxon>
        <taxon>Bacillales</taxon>
        <taxon>Bacillaceae</taxon>
        <taxon>Alkalihalophilus</taxon>
    </lineage>
</organism>
<reference evidence="1 2" key="1">
    <citation type="journal article" date="2013" name="Genome Announc.">
        <title>Genome Sequence of the Extreme Obligate Alkaliphile Bacillus marmarensis Strain DSM 21297.</title>
        <authorList>
            <person name="Wernick D.G."/>
            <person name="Choi K.Y."/>
            <person name="Tat C.A."/>
            <person name="Lafontaine Rivera J.G."/>
            <person name="Liao J.C."/>
        </authorList>
    </citation>
    <scope>NUCLEOTIDE SEQUENCE [LARGE SCALE GENOMIC DNA]</scope>
    <source>
        <strain evidence="1 2">DSM 21297</strain>
    </source>
</reference>
<evidence type="ECO:0000313" key="1">
    <source>
        <dbReference type="EMBL" id="ERN51851.1"/>
    </source>
</evidence>
<name>U6SMK9_9BACI</name>
<protein>
    <submittedName>
        <fullName evidence="1">Uncharacterized protein</fullName>
    </submittedName>
</protein>
<dbReference type="EMBL" id="ATAE01000042">
    <property type="protein sequence ID" value="ERN51851.1"/>
    <property type="molecule type" value="Genomic_DNA"/>
</dbReference>
<proteinExistence type="predicted"/>
<accession>U6SMK9</accession>
<evidence type="ECO:0000313" key="2">
    <source>
        <dbReference type="Proteomes" id="UP000017170"/>
    </source>
</evidence>
<sequence>MPAWFFSDELGEDWFFLNKLLNNLNKAAFISNNFWIFSNKLGIISNKWSQILETEEVMKPYSNLLK</sequence>
<dbReference type="Proteomes" id="UP000017170">
    <property type="component" value="Unassembled WGS sequence"/>
</dbReference>
<dbReference type="AlphaFoldDB" id="U6SMK9"/>
<gene>
    <name evidence="1" type="ORF">A33I_18745</name>
</gene>
<comment type="caution">
    <text evidence="1">The sequence shown here is derived from an EMBL/GenBank/DDBJ whole genome shotgun (WGS) entry which is preliminary data.</text>
</comment>